<sequence>MKEIDERLLNTLTFEVLSAERRNLRSKALTDQKMSEEIQKIIIDNLRTR</sequence>
<dbReference type="EMBL" id="CYXX01000047">
    <property type="protein sequence ID" value="CUN30785.1"/>
    <property type="molecule type" value="Genomic_DNA"/>
</dbReference>
<organism evidence="1 2">
    <name type="scientific">Roseburia inulinivorans</name>
    <dbReference type="NCBI Taxonomy" id="360807"/>
    <lineage>
        <taxon>Bacteria</taxon>
        <taxon>Bacillati</taxon>
        <taxon>Bacillota</taxon>
        <taxon>Clostridia</taxon>
        <taxon>Lachnospirales</taxon>
        <taxon>Lachnospiraceae</taxon>
        <taxon>Roseburia</taxon>
    </lineage>
</organism>
<evidence type="ECO:0000313" key="1">
    <source>
        <dbReference type="EMBL" id="CUN30785.1"/>
    </source>
</evidence>
<name>A0A173VXF0_9FIRM</name>
<evidence type="ECO:0000313" key="2">
    <source>
        <dbReference type="Proteomes" id="UP000095453"/>
    </source>
</evidence>
<dbReference type="AlphaFoldDB" id="A0A173VXF0"/>
<reference evidence="1 2" key="1">
    <citation type="submission" date="2015-09" db="EMBL/GenBank/DDBJ databases">
        <authorList>
            <consortium name="Pathogen Informatics"/>
        </authorList>
    </citation>
    <scope>NUCLEOTIDE SEQUENCE [LARGE SCALE GENOMIC DNA]</scope>
    <source>
        <strain evidence="1 2">2789STDY5608887</strain>
    </source>
</reference>
<proteinExistence type="predicted"/>
<dbReference type="RefSeq" id="WP_007889325.1">
    <property type="nucleotide sequence ID" value="NZ_CABJFX010000022.1"/>
</dbReference>
<protein>
    <submittedName>
        <fullName evidence="1">Uncharacterized protein</fullName>
    </submittedName>
</protein>
<dbReference type="Proteomes" id="UP000095453">
    <property type="component" value="Unassembled WGS sequence"/>
</dbReference>
<accession>A0A173VXF0</accession>
<gene>
    <name evidence="1" type="ORF">ERS852444_03500</name>
</gene>
<dbReference type="GeneID" id="75160961"/>